<dbReference type="HAMAP" id="MF_00108">
    <property type="entry name" value="IspD"/>
    <property type="match status" value="1"/>
</dbReference>
<dbReference type="GO" id="GO:0019288">
    <property type="term" value="P:isopentenyl diphosphate biosynthetic process, methylerythritol 4-phosphate pathway"/>
    <property type="evidence" value="ECO:0007669"/>
    <property type="project" value="UniProtKB-UniRule"/>
</dbReference>
<protein>
    <recommendedName>
        <fullName evidence="7">2-C-methyl-D-erythritol 4-phosphate cytidylyltransferase</fullName>
        <ecNumber evidence="7">2.7.7.60</ecNumber>
    </recommendedName>
    <alternativeName>
        <fullName evidence="7">4-diphosphocytidyl-2C-methyl-D-erythritol synthase</fullName>
    </alternativeName>
    <alternativeName>
        <fullName evidence="7">MEP cytidylyltransferase</fullName>
        <shortName evidence="7">MCT</shortName>
    </alternativeName>
</protein>
<dbReference type="PANTHER" id="PTHR32125:SF4">
    <property type="entry name" value="2-C-METHYL-D-ERYTHRITOL 4-PHOSPHATE CYTIDYLYLTRANSFERASE, CHLOROPLASTIC"/>
    <property type="match status" value="1"/>
</dbReference>
<accession>A0A1I3WGG6</accession>
<dbReference type="Gene3D" id="3.90.550.10">
    <property type="entry name" value="Spore Coat Polysaccharide Biosynthesis Protein SpsA, Chain A"/>
    <property type="match status" value="1"/>
</dbReference>
<dbReference type="InterPro" id="IPR029044">
    <property type="entry name" value="Nucleotide-diphossugar_trans"/>
</dbReference>
<dbReference type="FunFam" id="3.90.550.10:FF:000003">
    <property type="entry name" value="2-C-methyl-D-erythritol 4-phosphate cytidylyltransferase"/>
    <property type="match status" value="1"/>
</dbReference>
<evidence type="ECO:0000256" key="5">
    <source>
        <dbReference type="ARBA" id="ARBA00022695"/>
    </source>
</evidence>
<dbReference type="InterPro" id="IPR001228">
    <property type="entry name" value="IspD"/>
</dbReference>
<dbReference type="InterPro" id="IPR018294">
    <property type="entry name" value="ISPD_synthase_CS"/>
</dbReference>
<evidence type="ECO:0000256" key="2">
    <source>
        <dbReference type="ARBA" id="ARBA00004787"/>
    </source>
</evidence>
<evidence type="ECO:0000313" key="8">
    <source>
        <dbReference type="EMBL" id="SFK06259.1"/>
    </source>
</evidence>
<keyword evidence="9" id="KW-1185">Reference proteome</keyword>
<comment type="pathway">
    <text evidence="2 7">Isoprenoid biosynthesis; isopentenyl diphosphate biosynthesis via DXP pathway; isopentenyl diphosphate from 1-deoxy-D-xylulose 5-phosphate: step 2/6.</text>
</comment>
<dbReference type="Pfam" id="PF01128">
    <property type="entry name" value="IspD"/>
    <property type="match status" value="1"/>
</dbReference>
<organism evidence="8 9">
    <name type="scientific">Marinilactibacillus piezotolerans</name>
    <dbReference type="NCBI Taxonomy" id="258723"/>
    <lineage>
        <taxon>Bacteria</taxon>
        <taxon>Bacillati</taxon>
        <taxon>Bacillota</taxon>
        <taxon>Bacilli</taxon>
        <taxon>Lactobacillales</taxon>
        <taxon>Carnobacteriaceae</taxon>
        <taxon>Marinilactibacillus</taxon>
    </lineage>
</organism>
<sequence>MKETYEVILLGAGSSIRLGTLENKVMLMLKDRPVYDYALNLFIEDDCCEQVIFVVQQEDQANIKNQLLKLYNSLPKKLTFVQGGKERQYSVENGLSALNNPKDGYVLVHDAARPFIDKEMINELFETVKVEKAVILAIPAKDTIKVVRNSEVHQTLHRPVIWQVQTPQMFKSKLLIQAHKQASVDEFVGNEEGELVERMNHPVKVLEGKDKNFKITTATDFMIAEAIVERIREQGITNN</sequence>
<dbReference type="AlphaFoldDB" id="A0A1I3WGG6"/>
<evidence type="ECO:0000256" key="4">
    <source>
        <dbReference type="ARBA" id="ARBA00022679"/>
    </source>
</evidence>
<evidence type="ECO:0000256" key="3">
    <source>
        <dbReference type="ARBA" id="ARBA00009789"/>
    </source>
</evidence>
<comment type="function">
    <text evidence="7">Catalyzes the formation of 4-diphosphocytidyl-2-C-methyl-D-erythritol from CTP and 2-C-methyl-D-erythritol 4-phosphate (MEP).</text>
</comment>
<proteinExistence type="inferred from homology"/>
<evidence type="ECO:0000256" key="7">
    <source>
        <dbReference type="HAMAP-Rule" id="MF_00108"/>
    </source>
</evidence>
<dbReference type="UniPathway" id="UPA00056">
    <property type="reaction ID" value="UER00093"/>
</dbReference>
<feature type="site" description="Positions MEP for the nucleophilic attack" evidence="7">
    <location>
        <position position="214"/>
    </location>
</feature>
<keyword evidence="6 7" id="KW-0414">Isoprene biosynthesis</keyword>
<dbReference type="CDD" id="cd02516">
    <property type="entry name" value="CDP-ME_synthetase"/>
    <property type="match status" value="1"/>
</dbReference>
<reference evidence="9" key="1">
    <citation type="submission" date="2016-10" db="EMBL/GenBank/DDBJ databases">
        <authorList>
            <person name="Varghese N."/>
            <person name="Submissions S."/>
        </authorList>
    </citation>
    <scope>NUCLEOTIDE SEQUENCE [LARGE SCALE GENOMIC DNA]</scope>
    <source>
        <strain evidence="9">DSM 16108</strain>
    </source>
</reference>
<dbReference type="PROSITE" id="PS01295">
    <property type="entry name" value="ISPD"/>
    <property type="match status" value="1"/>
</dbReference>
<dbReference type="InterPro" id="IPR050088">
    <property type="entry name" value="IspD/TarI_cytidylyltransf_bact"/>
</dbReference>
<feature type="site" description="Transition state stabilizer" evidence="7">
    <location>
        <position position="24"/>
    </location>
</feature>
<feature type="site" description="Transition state stabilizer" evidence="7">
    <location>
        <position position="17"/>
    </location>
</feature>
<dbReference type="RefSeq" id="WP_072693501.1">
    <property type="nucleotide sequence ID" value="NZ_FOSJ01000008.1"/>
</dbReference>
<dbReference type="NCBIfam" id="TIGR00453">
    <property type="entry name" value="ispD"/>
    <property type="match status" value="1"/>
</dbReference>
<feature type="site" description="Positions MEP for the nucleophilic attack" evidence="7">
    <location>
        <position position="158"/>
    </location>
</feature>
<evidence type="ECO:0000313" key="9">
    <source>
        <dbReference type="Proteomes" id="UP000199589"/>
    </source>
</evidence>
<dbReference type="SUPFAM" id="SSF53448">
    <property type="entry name" value="Nucleotide-diphospho-sugar transferases"/>
    <property type="match status" value="1"/>
</dbReference>
<dbReference type="Proteomes" id="UP000199589">
    <property type="component" value="Unassembled WGS sequence"/>
</dbReference>
<keyword evidence="5 7" id="KW-0548">Nucleotidyltransferase</keyword>
<comment type="similarity">
    <text evidence="3 7">Belongs to the IspD/TarI cytidylyltransferase family. IspD subfamily.</text>
</comment>
<dbReference type="EMBL" id="FOSJ01000008">
    <property type="protein sequence ID" value="SFK06259.1"/>
    <property type="molecule type" value="Genomic_DNA"/>
</dbReference>
<evidence type="ECO:0000256" key="6">
    <source>
        <dbReference type="ARBA" id="ARBA00023229"/>
    </source>
</evidence>
<dbReference type="GO" id="GO:0050518">
    <property type="term" value="F:2-C-methyl-D-erythritol 4-phosphate cytidylyltransferase activity"/>
    <property type="evidence" value="ECO:0007669"/>
    <property type="project" value="UniProtKB-UniRule"/>
</dbReference>
<dbReference type="PANTHER" id="PTHR32125">
    <property type="entry name" value="2-C-METHYL-D-ERYTHRITOL 4-PHOSPHATE CYTIDYLYLTRANSFERASE, CHLOROPLASTIC"/>
    <property type="match status" value="1"/>
</dbReference>
<gene>
    <name evidence="7" type="primary">ispD</name>
    <name evidence="8" type="ORF">SAMN04488569_100811</name>
</gene>
<comment type="catalytic activity">
    <reaction evidence="1 7">
        <text>2-C-methyl-D-erythritol 4-phosphate + CTP + H(+) = 4-CDP-2-C-methyl-D-erythritol + diphosphate</text>
        <dbReference type="Rhea" id="RHEA:13429"/>
        <dbReference type="ChEBI" id="CHEBI:15378"/>
        <dbReference type="ChEBI" id="CHEBI:33019"/>
        <dbReference type="ChEBI" id="CHEBI:37563"/>
        <dbReference type="ChEBI" id="CHEBI:57823"/>
        <dbReference type="ChEBI" id="CHEBI:58262"/>
        <dbReference type="EC" id="2.7.7.60"/>
    </reaction>
</comment>
<name>A0A1I3WGG6_9LACT</name>
<keyword evidence="4 7" id="KW-0808">Transferase</keyword>
<dbReference type="InterPro" id="IPR034683">
    <property type="entry name" value="IspD/TarI"/>
</dbReference>
<dbReference type="EC" id="2.7.7.60" evidence="7"/>
<evidence type="ECO:0000256" key="1">
    <source>
        <dbReference type="ARBA" id="ARBA00001282"/>
    </source>
</evidence>